<gene>
    <name evidence="2" type="ORF">LRP50_16250</name>
</gene>
<dbReference type="EMBL" id="JAJUBC010000019">
    <property type="protein sequence ID" value="MDD1794687.1"/>
    <property type="molecule type" value="Genomic_DNA"/>
</dbReference>
<dbReference type="InterPro" id="IPR036514">
    <property type="entry name" value="SGNH_hydro_sf"/>
</dbReference>
<evidence type="ECO:0000313" key="2">
    <source>
        <dbReference type="EMBL" id="MDD1794687.1"/>
    </source>
</evidence>
<evidence type="ECO:0000259" key="1">
    <source>
        <dbReference type="Pfam" id="PF13472"/>
    </source>
</evidence>
<dbReference type="Pfam" id="PF13472">
    <property type="entry name" value="Lipase_GDSL_2"/>
    <property type="match status" value="1"/>
</dbReference>
<dbReference type="SUPFAM" id="SSF52266">
    <property type="entry name" value="SGNH hydrolase"/>
    <property type="match status" value="1"/>
</dbReference>
<keyword evidence="3" id="KW-1185">Reference proteome</keyword>
<reference evidence="2" key="1">
    <citation type="submission" date="2021-12" db="EMBL/GenBank/DDBJ databases">
        <title>Enterovibrio ZSDZ35 sp. nov. and Enterovibrio ZSDZ42 sp. nov., isolated from coastal seawater in Qingdao.</title>
        <authorList>
            <person name="Zhang P."/>
        </authorList>
    </citation>
    <scope>NUCLEOTIDE SEQUENCE</scope>
    <source>
        <strain evidence="2">ZSDZ42</strain>
    </source>
</reference>
<evidence type="ECO:0000313" key="3">
    <source>
        <dbReference type="Proteomes" id="UP001149400"/>
    </source>
</evidence>
<accession>A0ABT5R347</accession>
<dbReference type="PANTHER" id="PTHR30383">
    <property type="entry name" value="THIOESTERASE 1/PROTEASE 1/LYSOPHOSPHOLIPASE L1"/>
    <property type="match status" value="1"/>
</dbReference>
<dbReference type="GO" id="GO:0016787">
    <property type="term" value="F:hydrolase activity"/>
    <property type="evidence" value="ECO:0007669"/>
    <property type="project" value="UniProtKB-KW"/>
</dbReference>
<sequence>MPRILCFGDSNTWGYNPSNGERWPEGVRWTSRLKTHLNDPVADSVAWEVMEEGLNGRTTMWKDPLKPYRDGSAALPMLLLTHRPLDWVVITLGTNDLKSLYPSEPAWIAEGIRKLIGQVRACDNAGHRSPRILVVSPAPMHDDNKWKTGFTNGRQKSLQLASFFSAVAKEEGCHFVDAAEACEASPIDGLHMDEQGHSALAILLNQTLRSLQG</sequence>
<feature type="domain" description="SGNH hydrolase-type esterase" evidence="1">
    <location>
        <begin position="6"/>
        <end position="198"/>
    </location>
</feature>
<keyword evidence="2" id="KW-0378">Hydrolase</keyword>
<dbReference type="Proteomes" id="UP001149400">
    <property type="component" value="Unassembled WGS sequence"/>
</dbReference>
<organism evidence="2 3">
    <name type="scientific">Enterovibrio gelatinilyticus</name>
    <dbReference type="NCBI Taxonomy" id="2899819"/>
    <lineage>
        <taxon>Bacteria</taxon>
        <taxon>Pseudomonadati</taxon>
        <taxon>Pseudomonadota</taxon>
        <taxon>Gammaproteobacteria</taxon>
        <taxon>Vibrionales</taxon>
        <taxon>Vibrionaceae</taxon>
        <taxon>Enterovibrio</taxon>
    </lineage>
</organism>
<dbReference type="RefSeq" id="WP_274165510.1">
    <property type="nucleotide sequence ID" value="NZ_JAJUBC010000019.1"/>
</dbReference>
<dbReference type="InterPro" id="IPR013830">
    <property type="entry name" value="SGNH_hydro"/>
</dbReference>
<comment type="caution">
    <text evidence="2">The sequence shown here is derived from an EMBL/GenBank/DDBJ whole genome shotgun (WGS) entry which is preliminary data.</text>
</comment>
<dbReference type="Gene3D" id="3.40.50.1110">
    <property type="entry name" value="SGNH hydrolase"/>
    <property type="match status" value="1"/>
</dbReference>
<dbReference type="InterPro" id="IPR051532">
    <property type="entry name" value="Ester_Hydrolysis_Enzymes"/>
</dbReference>
<name>A0ABT5R347_9GAMM</name>
<protein>
    <submittedName>
        <fullName evidence="2">SGNH/GDSL hydrolase family protein</fullName>
    </submittedName>
</protein>
<dbReference type="PANTHER" id="PTHR30383:SF29">
    <property type="entry name" value="SGNH HYDROLASE-TYPE ESTERASE DOMAIN-CONTAINING PROTEIN"/>
    <property type="match status" value="1"/>
</dbReference>
<proteinExistence type="predicted"/>
<dbReference type="CDD" id="cd01839">
    <property type="entry name" value="SGNH_arylesterase_like"/>
    <property type="match status" value="1"/>
</dbReference>